<evidence type="ECO:0000313" key="3">
    <source>
        <dbReference type="EMBL" id="KAK0653641.1"/>
    </source>
</evidence>
<protein>
    <submittedName>
        <fullName evidence="3">Uncharacterized protein</fullName>
    </submittedName>
</protein>
<proteinExistence type="predicted"/>
<dbReference type="EMBL" id="JAUJDW010000026">
    <property type="protein sequence ID" value="KAK0653641.1"/>
    <property type="molecule type" value="Genomic_DNA"/>
</dbReference>
<dbReference type="Proteomes" id="UP001175001">
    <property type="component" value="Unassembled WGS sequence"/>
</dbReference>
<evidence type="ECO:0000256" key="1">
    <source>
        <dbReference type="SAM" id="MobiDB-lite"/>
    </source>
</evidence>
<comment type="caution">
    <text evidence="3">The sequence shown here is derived from an EMBL/GenBank/DDBJ whole genome shotgun (WGS) entry which is preliminary data.</text>
</comment>
<name>A0AA39YJ95_9PEZI</name>
<feature type="transmembrane region" description="Helical" evidence="2">
    <location>
        <begin position="214"/>
        <end position="236"/>
    </location>
</feature>
<keyword evidence="2" id="KW-0472">Membrane</keyword>
<gene>
    <name evidence="3" type="ORF">DIS24_g5876</name>
</gene>
<keyword evidence="2" id="KW-0812">Transmembrane</keyword>
<sequence>MANFDDSKWYQISTPGDVLSFVGTPANTEDNTTSVQPYGPVFLRISNSTDREQQWQIYNVNSTTVVMRTRASGPDNYLSAAVAQDDDGEVNAGSTKPIMGNYSLLDSSMFWHIGAWSDGLFWLENAQNGSSWHLNHTGNGYFRMSSNITAPQTGQRFKFTALEDINNDKYSTYSAPGIAAAATATASSSATATANTSSTSKRQKTDGLTAGGKGAVGAAAGGVFLLILGLVLLWRLKKRKKQLARDAALEPPRTELAQEAQISELPATEKTVPELPGTAASKFYDEKRSELPVDTAPSELGGNNISELPGDSRK</sequence>
<feature type="compositionally biased region" description="Low complexity" evidence="1">
    <location>
        <begin position="189"/>
        <end position="200"/>
    </location>
</feature>
<dbReference type="AlphaFoldDB" id="A0AA39YJ95"/>
<feature type="region of interest" description="Disordered" evidence="1">
    <location>
        <begin position="245"/>
        <end position="314"/>
    </location>
</feature>
<reference evidence="3" key="1">
    <citation type="submission" date="2023-06" db="EMBL/GenBank/DDBJ databases">
        <title>Multi-omics analyses reveal the molecular pathogenesis toolkit of Lasiodiplodia hormozganensis, a cross-kingdom pathogen.</title>
        <authorList>
            <person name="Felix C."/>
            <person name="Meneses R."/>
            <person name="Goncalves M.F.M."/>
            <person name="Tilleman L."/>
            <person name="Duarte A.S."/>
            <person name="Jorrin-Novo J.V."/>
            <person name="Van De Peer Y."/>
            <person name="Deforce D."/>
            <person name="Van Nieuwerburgh F."/>
            <person name="Esteves A.C."/>
            <person name="Alves A."/>
        </authorList>
    </citation>
    <scope>NUCLEOTIDE SEQUENCE</scope>
    <source>
        <strain evidence="3">CBS 339.90</strain>
    </source>
</reference>
<accession>A0AA39YJ95</accession>
<evidence type="ECO:0000256" key="2">
    <source>
        <dbReference type="SAM" id="Phobius"/>
    </source>
</evidence>
<organism evidence="3 4">
    <name type="scientific">Lasiodiplodia hormozganensis</name>
    <dbReference type="NCBI Taxonomy" id="869390"/>
    <lineage>
        <taxon>Eukaryota</taxon>
        <taxon>Fungi</taxon>
        <taxon>Dikarya</taxon>
        <taxon>Ascomycota</taxon>
        <taxon>Pezizomycotina</taxon>
        <taxon>Dothideomycetes</taxon>
        <taxon>Dothideomycetes incertae sedis</taxon>
        <taxon>Botryosphaeriales</taxon>
        <taxon>Botryosphaeriaceae</taxon>
        <taxon>Lasiodiplodia</taxon>
    </lineage>
</organism>
<keyword evidence="2" id="KW-1133">Transmembrane helix</keyword>
<keyword evidence="4" id="KW-1185">Reference proteome</keyword>
<feature type="region of interest" description="Disordered" evidence="1">
    <location>
        <begin position="189"/>
        <end position="208"/>
    </location>
</feature>
<evidence type="ECO:0000313" key="4">
    <source>
        <dbReference type="Proteomes" id="UP001175001"/>
    </source>
</evidence>